<keyword evidence="4" id="KW-1185">Reference proteome</keyword>
<proteinExistence type="predicted"/>
<evidence type="ECO:0000313" key="3">
    <source>
        <dbReference type="EMBL" id="RCU57483.1"/>
    </source>
</evidence>
<comment type="caution">
    <text evidence="3">The sequence shown here is derived from an EMBL/GenBank/DDBJ whole genome shotgun (WGS) entry which is preliminary data.</text>
</comment>
<dbReference type="Pfam" id="PF13280">
    <property type="entry name" value="WYL"/>
    <property type="match status" value="1"/>
</dbReference>
<reference evidence="3 4" key="1">
    <citation type="submission" date="2018-07" db="EMBL/GenBank/DDBJ databases">
        <title>Oceanihabitans testaceum sp. nov., isolated from marine sediment.</title>
        <authorList>
            <person name="Li C.-M."/>
        </authorList>
    </citation>
    <scope>NUCLEOTIDE SEQUENCE [LARGE SCALE GENOMIC DNA]</scope>
    <source>
        <strain evidence="3 4">S9-10</strain>
    </source>
</reference>
<feature type="domain" description="WCX" evidence="2">
    <location>
        <begin position="216"/>
        <end position="295"/>
    </location>
</feature>
<dbReference type="Proteomes" id="UP000252249">
    <property type="component" value="Unassembled WGS sequence"/>
</dbReference>
<organism evidence="3 4">
    <name type="scientific">Oceanihabitans sediminis</name>
    <dbReference type="NCBI Taxonomy" id="1812012"/>
    <lineage>
        <taxon>Bacteria</taxon>
        <taxon>Pseudomonadati</taxon>
        <taxon>Bacteroidota</taxon>
        <taxon>Flavobacteriia</taxon>
        <taxon>Flavobacteriales</taxon>
        <taxon>Flavobacteriaceae</taxon>
        <taxon>Oceanihabitans</taxon>
    </lineage>
</organism>
<accession>A0A368P4V0</accession>
<evidence type="ECO:0000313" key="4">
    <source>
        <dbReference type="Proteomes" id="UP000252249"/>
    </source>
</evidence>
<dbReference type="AlphaFoldDB" id="A0A368P4V0"/>
<dbReference type="RefSeq" id="WP_113966087.1">
    <property type="nucleotide sequence ID" value="NZ_QNRP01000002.1"/>
</dbReference>
<evidence type="ECO:0000259" key="1">
    <source>
        <dbReference type="Pfam" id="PF13280"/>
    </source>
</evidence>
<feature type="domain" description="WYL" evidence="1">
    <location>
        <begin position="118"/>
        <end position="187"/>
    </location>
</feature>
<evidence type="ECO:0000259" key="2">
    <source>
        <dbReference type="Pfam" id="PF25583"/>
    </source>
</evidence>
<dbReference type="EMBL" id="QPIG01000002">
    <property type="protein sequence ID" value="RCU57483.1"/>
    <property type="molecule type" value="Genomic_DNA"/>
</dbReference>
<dbReference type="PANTHER" id="PTHR34580">
    <property type="match status" value="1"/>
</dbReference>
<dbReference type="InterPro" id="IPR051534">
    <property type="entry name" value="CBASS_pafABC_assoc_protein"/>
</dbReference>
<dbReference type="OrthoDB" id="43316at2"/>
<sequence length="301" mass="35745">MSKDIRRYLVFLELLEKAEGLVTSAQLESELKKKGLSFSSSSLNRDYKFLVDIGFKIHNVKTKGYKLDIEDSEAFTMLTNLFKRIAFSNILNKTITLEKDTHKYLSLDDTSLVKNFSYFDIILDAIKFKKEIRFHHSSFYHIEREAPKVHTVKPHLLKEYQNRWYVVGEVDNEFRVYGLDRIDNLEVLNNKPFKNKTEQANEKFYHTVGLNFSDYEPTKIVLRFDISQKRYLESLKLHHTQKEDLDNSIDGFYTISLFVSYNFELKQQILKYGKFVEVLEPEFVRQDIKQELQQANNLYQK</sequence>
<dbReference type="PROSITE" id="PS52050">
    <property type="entry name" value="WYL"/>
    <property type="match status" value="1"/>
</dbReference>
<dbReference type="PANTHER" id="PTHR34580:SF9">
    <property type="entry name" value="SLL5097 PROTEIN"/>
    <property type="match status" value="1"/>
</dbReference>
<name>A0A368P4V0_9FLAO</name>
<gene>
    <name evidence="3" type="ORF">DU428_06720</name>
</gene>
<protein>
    <submittedName>
        <fullName evidence="3">WYL domain-containing protein</fullName>
    </submittedName>
</protein>
<dbReference type="InterPro" id="IPR057727">
    <property type="entry name" value="WCX_dom"/>
</dbReference>
<dbReference type="Pfam" id="PF25583">
    <property type="entry name" value="WCX"/>
    <property type="match status" value="1"/>
</dbReference>
<dbReference type="InterPro" id="IPR026881">
    <property type="entry name" value="WYL_dom"/>
</dbReference>